<organism evidence="10 11">
    <name type="scientific">Limosilactobacillus mucosae</name>
    <name type="common">Lactobacillus mucosae</name>
    <dbReference type="NCBI Taxonomy" id="97478"/>
    <lineage>
        <taxon>Bacteria</taxon>
        <taxon>Bacillati</taxon>
        <taxon>Bacillota</taxon>
        <taxon>Bacilli</taxon>
        <taxon>Lactobacillales</taxon>
        <taxon>Lactobacillaceae</taxon>
        <taxon>Limosilactobacillus</taxon>
    </lineage>
</organism>
<evidence type="ECO:0000259" key="8">
    <source>
        <dbReference type="PROSITE" id="PS00745"/>
    </source>
</evidence>
<evidence type="ECO:0000256" key="4">
    <source>
        <dbReference type="ARBA" id="ARBA00022481"/>
    </source>
</evidence>
<evidence type="ECO:0000256" key="1">
    <source>
        <dbReference type="ARBA" id="ARBA00002613"/>
    </source>
</evidence>
<dbReference type="InterPro" id="IPR004374">
    <property type="entry name" value="PrfB"/>
</dbReference>
<dbReference type="InterPro" id="IPR045853">
    <property type="entry name" value="Pep_chain_release_fac_I_sf"/>
</dbReference>
<evidence type="ECO:0000313" key="10">
    <source>
        <dbReference type="EMBL" id="QOL70485.1"/>
    </source>
</evidence>
<keyword evidence="7" id="KW-0175">Coiled coil</keyword>
<dbReference type="EMBL" id="JAQOND010000030">
    <property type="protein sequence ID" value="MDC2828214.1"/>
    <property type="molecule type" value="Genomic_DNA"/>
</dbReference>
<feature type="modified residue" description="N5-methylglutamine" evidence="6">
    <location>
        <position position="251"/>
    </location>
</feature>
<keyword evidence="4 6" id="KW-0488">Methylation</keyword>
<evidence type="ECO:0000256" key="6">
    <source>
        <dbReference type="HAMAP-Rule" id="MF_00094"/>
    </source>
</evidence>
<dbReference type="EMBL" id="CP062966">
    <property type="protein sequence ID" value="QOL70485.1"/>
    <property type="molecule type" value="Genomic_DNA"/>
</dbReference>
<reference evidence="9" key="2">
    <citation type="submission" date="2023-01" db="EMBL/GenBank/DDBJ databases">
        <title>Genome analysis of 13 Lactobacillus isolated from gut of wild boar.</title>
        <authorList>
            <person name="Papp P."/>
            <person name="Libisch B."/>
            <person name="Nagy T."/>
            <person name="Olasz F."/>
        </authorList>
    </citation>
    <scope>NUCLEOTIDE SEQUENCE</scope>
    <source>
        <strain evidence="9">F108</strain>
    </source>
</reference>
<name>A0A7L9VV91_LIMMU</name>
<keyword evidence="6" id="KW-0963">Cytoplasm</keyword>
<dbReference type="Gene3D" id="3.30.70.1660">
    <property type="match status" value="1"/>
</dbReference>
<accession>A0A7L9VV91</accession>
<keyword evidence="5 6" id="KW-0648">Protein biosynthesis</keyword>
<dbReference type="Pfam" id="PF03462">
    <property type="entry name" value="PCRF"/>
    <property type="match status" value="1"/>
</dbReference>
<evidence type="ECO:0000313" key="11">
    <source>
        <dbReference type="Proteomes" id="UP000593929"/>
    </source>
</evidence>
<dbReference type="AlphaFoldDB" id="A0A7L9VV91"/>
<evidence type="ECO:0000256" key="5">
    <source>
        <dbReference type="ARBA" id="ARBA00022917"/>
    </source>
</evidence>
<comment type="function">
    <text evidence="1 6">Peptide chain release factor 2 directs the termination of translation in response to the peptide chain termination codons UGA and UAA.</text>
</comment>
<proteinExistence type="inferred from homology"/>
<comment type="PTM">
    <text evidence="6">Methylated by PrmC. Methylation increases the termination efficiency of RF2.</text>
</comment>
<feature type="coiled-coil region" evidence="7">
    <location>
        <begin position="59"/>
        <end position="89"/>
    </location>
</feature>
<protein>
    <recommendedName>
        <fullName evidence="3 6">Peptide chain release factor 2</fullName>
        <shortName evidence="6">RF-2</shortName>
    </recommendedName>
</protein>
<dbReference type="HAMAP" id="MF_00094">
    <property type="entry name" value="Rel_fac_2"/>
    <property type="match status" value="1"/>
</dbReference>
<dbReference type="PANTHER" id="PTHR43116:SF3">
    <property type="entry name" value="CLASS I PEPTIDE CHAIN RELEASE FACTOR"/>
    <property type="match status" value="1"/>
</dbReference>
<dbReference type="InterPro" id="IPR000352">
    <property type="entry name" value="Pep_chain_release_fac_I"/>
</dbReference>
<dbReference type="NCBIfam" id="TIGR00020">
    <property type="entry name" value="prfB"/>
    <property type="match status" value="1"/>
</dbReference>
<dbReference type="SUPFAM" id="SSF75620">
    <property type="entry name" value="Release factor"/>
    <property type="match status" value="1"/>
</dbReference>
<dbReference type="Proteomes" id="UP001218021">
    <property type="component" value="Unassembled WGS sequence"/>
</dbReference>
<evidence type="ECO:0000256" key="2">
    <source>
        <dbReference type="ARBA" id="ARBA00010835"/>
    </source>
</evidence>
<dbReference type="Proteomes" id="UP000593929">
    <property type="component" value="Chromosome"/>
</dbReference>
<dbReference type="Gene3D" id="1.20.58.410">
    <property type="entry name" value="Release factor"/>
    <property type="match status" value="1"/>
</dbReference>
<evidence type="ECO:0000313" key="9">
    <source>
        <dbReference type="EMBL" id="MDC2828214.1"/>
    </source>
</evidence>
<gene>
    <name evidence="6 10" type="primary">prfB</name>
    <name evidence="10" type="ORF">LM011_04925</name>
    <name evidence="9" type="ORF">PO158_07945</name>
</gene>
<feature type="domain" description="Prokaryotic-type class I peptide chain release factors" evidence="8">
    <location>
        <begin position="244"/>
        <end position="260"/>
    </location>
</feature>
<evidence type="ECO:0000256" key="3">
    <source>
        <dbReference type="ARBA" id="ARBA00019192"/>
    </source>
</evidence>
<dbReference type="InterPro" id="IPR005139">
    <property type="entry name" value="PCRF"/>
</dbReference>
<dbReference type="GO" id="GO:0005737">
    <property type="term" value="C:cytoplasm"/>
    <property type="evidence" value="ECO:0007669"/>
    <property type="project" value="UniProtKB-SubCell"/>
</dbReference>
<dbReference type="RefSeq" id="WP_109588322.1">
    <property type="nucleotide sequence ID" value="NZ_CBCRVQ010000003.1"/>
</dbReference>
<comment type="similarity">
    <text evidence="2 6">Belongs to the prokaryotic/mitochondrial release factor family.</text>
</comment>
<dbReference type="GO" id="GO:0016149">
    <property type="term" value="F:translation release factor activity, codon specific"/>
    <property type="evidence" value="ECO:0007669"/>
    <property type="project" value="UniProtKB-UniRule"/>
</dbReference>
<dbReference type="FunFam" id="3.30.160.20:FF:000010">
    <property type="entry name" value="Peptide chain release factor 2"/>
    <property type="match status" value="1"/>
</dbReference>
<comment type="subcellular location">
    <subcellularLocation>
        <location evidence="6">Cytoplasm</location>
    </subcellularLocation>
</comment>
<dbReference type="Pfam" id="PF00472">
    <property type="entry name" value="RF-1"/>
    <property type="match status" value="1"/>
</dbReference>
<sequence>MELSEAKKNLEAMQAEVARFGGLFDLDALNERIAENEHRMTDPNFWNDNETAQKVINENNDLKAKRDTYVHLKEQLENLQTTIELLSEDTDDELQSEFELDYAATQKELQEYRLTQLLDGPYDDKNAILEIHPGAGGTEAQDWGAMLLRMYVRWAERHGFVVETANYEVGEEAGIKSVSLLIKGRNAYGMLRSEKGVHRLVRISPFDAAKRRHTSFASVDVMPELDDSVQIDIDPSDLRVDTFRSSGAGGQHINKTESAVRITHLPTGIVVASQAERSQLQNRQTAMSMLKSKLYELEEEKQAKQRAEIEGVQLDIGWGSQIRSYVFQPYTMVKDNRSGYETHDVQGVMDGNLDPFINAYLQWRLSKKNPH</sequence>
<reference evidence="10 11" key="1">
    <citation type="submission" date="2020-10" db="EMBL/GenBank/DDBJ databases">
        <title>Genome sequencing of Lactobacillus mucosae KCTC 21011.</title>
        <authorList>
            <person name="Kim J."/>
        </authorList>
    </citation>
    <scope>NUCLEOTIDE SEQUENCE [LARGE SCALE GENOMIC DNA]</scope>
    <source>
        <strain evidence="10 11">LM011</strain>
    </source>
</reference>
<dbReference type="SMART" id="SM00937">
    <property type="entry name" value="PCRF"/>
    <property type="match status" value="1"/>
</dbReference>
<evidence type="ECO:0000256" key="7">
    <source>
        <dbReference type="SAM" id="Coils"/>
    </source>
</evidence>
<dbReference type="Gene3D" id="3.30.160.20">
    <property type="match status" value="1"/>
</dbReference>
<dbReference type="PANTHER" id="PTHR43116">
    <property type="entry name" value="PEPTIDE CHAIN RELEASE FACTOR 2"/>
    <property type="match status" value="1"/>
</dbReference>
<dbReference type="PROSITE" id="PS00745">
    <property type="entry name" value="RF_PROK_I"/>
    <property type="match status" value="1"/>
</dbReference>